<dbReference type="InterPro" id="IPR017907">
    <property type="entry name" value="Znf_RING_CS"/>
</dbReference>
<dbReference type="PANTHER" id="PTHR25465">
    <property type="entry name" value="B-BOX DOMAIN CONTAINING"/>
    <property type="match status" value="1"/>
</dbReference>
<feature type="compositionally biased region" description="Polar residues" evidence="6">
    <location>
        <begin position="596"/>
        <end position="606"/>
    </location>
</feature>
<feature type="coiled-coil region" evidence="5">
    <location>
        <begin position="500"/>
        <end position="534"/>
    </location>
</feature>
<evidence type="ECO:0000256" key="5">
    <source>
        <dbReference type="SAM" id="Coils"/>
    </source>
</evidence>
<dbReference type="InterPro" id="IPR051051">
    <property type="entry name" value="E3_ubiq-ligase_TRIM/RNF"/>
</dbReference>
<feature type="domain" description="B box-type" evidence="8">
    <location>
        <begin position="78"/>
        <end position="118"/>
    </location>
</feature>
<proteinExistence type="predicted"/>
<organism evidence="9 10">
    <name type="scientific">Coilia grayii</name>
    <name type="common">Gray's grenadier anchovy</name>
    <dbReference type="NCBI Taxonomy" id="363190"/>
    <lineage>
        <taxon>Eukaryota</taxon>
        <taxon>Metazoa</taxon>
        <taxon>Chordata</taxon>
        <taxon>Craniata</taxon>
        <taxon>Vertebrata</taxon>
        <taxon>Euteleostomi</taxon>
        <taxon>Actinopterygii</taxon>
        <taxon>Neopterygii</taxon>
        <taxon>Teleostei</taxon>
        <taxon>Clupei</taxon>
        <taxon>Clupeiformes</taxon>
        <taxon>Clupeoidei</taxon>
        <taxon>Engraulidae</taxon>
        <taxon>Coilinae</taxon>
        <taxon>Coilia</taxon>
    </lineage>
</organism>
<accession>A0ABD1J4M1</accession>
<gene>
    <name evidence="9" type="ORF">ACEWY4_022766</name>
</gene>
<dbReference type="SUPFAM" id="SSF57850">
    <property type="entry name" value="RING/U-box"/>
    <property type="match status" value="1"/>
</dbReference>
<feature type="coiled-coil region" evidence="5">
    <location>
        <begin position="445"/>
        <end position="476"/>
    </location>
</feature>
<feature type="domain" description="RING-type" evidence="7">
    <location>
        <begin position="253"/>
        <end position="296"/>
    </location>
</feature>
<dbReference type="SMART" id="SM00336">
    <property type="entry name" value="BBOX"/>
    <property type="match status" value="2"/>
</dbReference>
<dbReference type="InterPro" id="IPR000315">
    <property type="entry name" value="Znf_B-box"/>
</dbReference>
<evidence type="ECO:0000259" key="8">
    <source>
        <dbReference type="PROSITE" id="PS50119"/>
    </source>
</evidence>
<dbReference type="InterPro" id="IPR001841">
    <property type="entry name" value="Znf_RING"/>
</dbReference>
<sequence length="617" mass="70059">MMAEVVEKLKKTEVQSDPEAPCYAGPSDVECDFCTGEKYKAMKSCLTCLVSYCEVHIQPHYEVPRLSKHKLVNATSQLQEKICSQHDRIIEVFCRTDQKLICMLCSMDDHKGHDTVSAAAERTDKQEAVDETERIFTELISFMEQKRSEVTESIRAQERAEVSRAEGLLEQLEMEITKLKSRDAEMEQLLQTEDHINFLKSFDSCYRAVPVLKSPTIAFTPHVSSIDIMTPALKEVEKMLLKFSRVSQDEFSCCICLDLLKDPVTVPCGHSFCMNCITGCWDNEDQKGVYSCPQCRQTFTPRPALARNTMIAEVVDKLKKTELQPTAELPCYAGPSDVECDFCTGRKYKAIKSCLSCLLSYCEVHIQPHYEVPRLSKHKLVNATSQLQEKICSQHDRIIEVFCRTDQKLICMLCSMDDHNGHKTVSAAAERTDKQKKLGQKKVGNKRQIQQREKELQEVQQALQTLQVSAQEAVDESERIFTELISFMEQKRSEVTESIRAQERAEVSRAEGLLEQLEMEITKLKSRDAEMEQLLQTEDHIDFLKSFDSCCPAPVSDISSIAFTPHVSSTDIMTPALKEVEKMLLKFSRDHKSKVPVSQSGDSTVPTAERGLYPKEP</sequence>
<evidence type="ECO:0000313" key="9">
    <source>
        <dbReference type="EMBL" id="KAL2080913.1"/>
    </source>
</evidence>
<evidence type="ECO:0000256" key="6">
    <source>
        <dbReference type="SAM" id="MobiDB-lite"/>
    </source>
</evidence>
<evidence type="ECO:0000256" key="2">
    <source>
        <dbReference type="ARBA" id="ARBA00022771"/>
    </source>
</evidence>
<feature type="domain" description="B box-type" evidence="8">
    <location>
        <begin position="387"/>
        <end position="427"/>
    </location>
</feature>
<evidence type="ECO:0000256" key="1">
    <source>
        <dbReference type="ARBA" id="ARBA00022723"/>
    </source>
</evidence>
<name>A0ABD1J4M1_9TELE</name>
<comment type="caution">
    <text evidence="9">The sequence shown here is derived from an EMBL/GenBank/DDBJ whole genome shotgun (WGS) entry which is preliminary data.</text>
</comment>
<dbReference type="Gene3D" id="4.10.830.40">
    <property type="match status" value="2"/>
</dbReference>
<keyword evidence="3" id="KW-0862">Zinc</keyword>
<evidence type="ECO:0000313" key="10">
    <source>
        <dbReference type="Proteomes" id="UP001591681"/>
    </source>
</evidence>
<dbReference type="SUPFAM" id="SSF57845">
    <property type="entry name" value="B-box zinc-binding domain"/>
    <property type="match status" value="2"/>
</dbReference>
<dbReference type="Pfam" id="PF25600">
    <property type="entry name" value="TRIM_CC"/>
    <property type="match status" value="2"/>
</dbReference>
<keyword evidence="1" id="KW-0479">Metal-binding</keyword>
<dbReference type="Pfam" id="PF15227">
    <property type="entry name" value="zf-C3HC4_4"/>
    <property type="match status" value="1"/>
</dbReference>
<dbReference type="InterPro" id="IPR013083">
    <property type="entry name" value="Znf_RING/FYVE/PHD"/>
</dbReference>
<dbReference type="EMBL" id="JBHFQA010000020">
    <property type="protein sequence ID" value="KAL2080913.1"/>
    <property type="molecule type" value="Genomic_DNA"/>
</dbReference>
<dbReference type="PROSITE" id="PS50119">
    <property type="entry name" value="ZF_BBOX"/>
    <property type="match status" value="2"/>
</dbReference>
<dbReference type="Proteomes" id="UP001591681">
    <property type="component" value="Unassembled WGS sequence"/>
</dbReference>
<feature type="coiled-coil region" evidence="5">
    <location>
        <begin position="155"/>
        <end position="189"/>
    </location>
</feature>
<protein>
    <recommendedName>
        <fullName evidence="11">E3 ubiquitin/ISG15 ligase TRIM25-like</fullName>
    </recommendedName>
</protein>
<keyword evidence="10" id="KW-1185">Reference proteome</keyword>
<dbReference type="Pfam" id="PF00643">
    <property type="entry name" value="zf-B_box"/>
    <property type="match status" value="2"/>
</dbReference>
<dbReference type="AlphaFoldDB" id="A0ABD1J4M1"/>
<dbReference type="PROSITE" id="PS00518">
    <property type="entry name" value="ZF_RING_1"/>
    <property type="match status" value="1"/>
</dbReference>
<dbReference type="Gene3D" id="3.30.40.10">
    <property type="entry name" value="Zinc/RING finger domain, C3HC4 (zinc finger)"/>
    <property type="match status" value="1"/>
</dbReference>
<dbReference type="Gene3D" id="3.30.160.60">
    <property type="entry name" value="Classic Zinc Finger"/>
    <property type="match status" value="2"/>
</dbReference>
<dbReference type="GO" id="GO:0008270">
    <property type="term" value="F:zinc ion binding"/>
    <property type="evidence" value="ECO:0007669"/>
    <property type="project" value="UniProtKB-KW"/>
</dbReference>
<keyword evidence="5" id="KW-0175">Coiled coil</keyword>
<dbReference type="CDD" id="cd19769">
    <property type="entry name" value="Bbox2_TRIM16-like"/>
    <property type="match status" value="2"/>
</dbReference>
<evidence type="ECO:0000256" key="4">
    <source>
        <dbReference type="PROSITE-ProRule" id="PRU00024"/>
    </source>
</evidence>
<evidence type="ECO:0000259" key="7">
    <source>
        <dbReference type="PROSITE" id="PS50089"/>
    </source>
</evidence>
<keyword evidence="2 4" id="KW-0863">Zinc-finger</keyword>
<dbReference type="PROSITE" id="PS50089">
    <property type="entry name" value="ZF_RING_2"/>
    <property type="match status" value="1"/>
</dbReference>
<dbReference type="PANTHER" id="PTHR25465:SF5">
    <property type="entry name" value="E3 UBIQUITIN_ISG15 LIGASE TRIM25-RELATED"/>
    <property type="match status" value="1"/>
</dbReference>
<dbReference type="SMART" id="SM00184">
    <property type="entry name" value="RING"/>
    <property type="match status" value="1"/>
</dbReference>
<reference evidence="9 10" key="1">
    <citation type="submission" date="2024-09" db="EMBL/GenBank/DDBJ databases">
        <title>A chromosome-level genome assembly of Gray's grenadier anchovy, Coilia grayii.</title>
        <authorList>
            <person name="Fu Z."/>
        </authorList>
    </citation>
    <scope>NUCLEOTIDE SEQUENCE [LARGE SCALE GENOMIC DNA]</scope>
    <source>
        <strain evidence="9">G4</strain>
        <tissue evidence="9">Muscle</tissue>
    </source>
</reference>
<feature type="region of interest" description="Disordered" evidence="6">
    <location>
        <begin position="590"/>
        <end position="617"/>
    </location>
</feature>
<dbReference type="InterPro" id="IPR058030">
    <property type="entry name" value="TRIM8/14/16/25/29/45/65_CC"/>
</dbReference>
<evidence type="ECO:0000256" key="3">
    <source>
        <dbReference type="ARBA" id="ARBA00022833"/>
    </source>
</evidence>
<evidence type="ECO:0008006" key="11">
    <source>
        <dbReference type="Google" id="ProtNLM"/>
    </source>
</evidence>